<dbReference type="Gene3D" id="1.10.260.40">
    <property type="entry name" value="lambda repressor-like DNA-binding domains"/>
    <property type="match status" value="1"/>
</dbReference>
<accession>A0A0F0GG31</accession>
<gene>
    <name evidence="3" type="ORF">UK23_45325</name>
</gene>
<comment type="caution">
    <text evidence="3">The sequence shown here is derived from an EMBL/GenBank/DDBJ whole genome shotgun (WGS) entry which is preliminary data.</text>
</comment>
<evidence type="ECO:0000313" key="4">
    <source>
        <dbReference type="Proteomes" id="UP000033393"/>
    </source>
</evidence>
<keyword evidence="1" id="KW-0238">DNA-binding</keyword>
<dbReference type="AlphaFoldDB" id="A0A0F0GG31"/>
<dbReference type="InterPro" id="IPR011990">
    <property type="entry name" value="TPR-like_helical_dom_sf"/>
</dbReference>
<evidence type="ECO:0000313" key="3">
    <source>
        <dbReference type="EMBL" id="KJK33638.1"/>
    </source>
</evidence>
<dbReference type="Proteomes" id="UP000033393">
    <property type="component" value="Unassembled WGS sequence"/>
</dbReference>
<dbReference type="CDD" id="cd00093">
    <property type="entry name" value="HTH_XRE"/>
    <property type="match status" value="1"/>
</dbReference>
<feature type="domain" description="HTH cro/C1-type" evidence="2">
    <location>
        <begin position="11"/>
        <end position="64"/>
    </location>
</feature>
<dbReference type="InterPro" id="IPR010982">
    <property type="entry name" value="Lambda_DNA-bd_dom_sf"/>
</dbReference>
<sequence length="410" mass="44853">MLTQPDFGMRLRALRLERGLSQVALAEGSMSTGYLSRLESGARPPTERVVEQLARKLGVPISAFEATDEAPSLAHLLAAATSASDDELVDSLADALQGDAKMDPALRWQALWLLARARGNQGRHQQEFELLTELCELSDELRTPALRVRARTRLSMCARLLGDAVSARRHAAEALSLADGLSITDRAAALHAIVSAEAESGRLQDARVHADELIGLTEQTGGTAHIEALWAAATVRVRQNDYAEAQVLLERALRELHGQDDLMLWLRLRLAAASLYLQITPALTDRARTRLDEVEAVVVLMGTELQKQQLLTLRAHLAFEEGRVDDARALCAELDDQQLQLSFRDMIRFQALRAQLQILAGQQAEGVQAMQELAAQVQESLNVELAADIWRGLAKVLAGTYGSKEGDGAR</sequence>
<dbReference type="PANTHER" id="PTHR46797">
    <property type="entry name" value="HTH-TYPE TRANSCRIPTIONAL REGULATOR"/>
    <property type="match status" value="1"/>
</dbReference>
<dbReference type="PANTHER" id="PTHR46797:SF1">
    <property type="entry name" value="METHYLPHOSPHONATE SYNTHASE"/>
    <property type="match status" value="1"/>
</dbReference>
<keyword evidence="4" id="KW-1185">Reference proteome</keyword>
<dbReference type="PATRIC" id="fig|68170.10.peg.2477"/>
<dbReference type="InterPro" id="IPR001387">
    <property type="entry name" value="Cro/C1-type_HTH"/>
</dbReference>
<dbReference type="Gene3D" id="1.25.40.10">
    <property type="entry name" value="Tetratricopeptide repeat domain"/>
    <property type="match status" value="1"/>
</dbReference>
<dbReference type="SMART" id="SM00530">
    <property type="entry name" value="HTH_XRE"/>
    <property type="match status" value="1"/>
</dbReference>
<proteinExistence type="predicted"/>
<dbReference type="SUPFAM" id="SSF47413">
    <property type="entry name" value="lambda repressor-like DNA-binding domains"/>
    <property type="match status" value="1"/>
</dbReference>
<name>A0A0F0GG31_LENAE</name>
<dbReference type="PROSITE" id="PS50943">
    <property type="entry name" value="HTH_CROC1"/>
    <property type="match status" value="1"/>
</dbReference>
<reference evidence="3 4" key="1">
    <citation type="submission" date="2015-02" db="EMBL/GenBank/DDBJ databases">
        <authorList>
            <person name="Ju K.-S."/>
            <person name="Doroghazi J.R."/>
            <person name="Metcalf W."/>
        </authorList>
    </citation>
    <scope>NUCLEOTIDE SEQUENCE [LARGE SCALE GENOMIC DNA]</scope>
    <source>
        <strain evidence="3 4">NRRL B-16140</strain>
    </source>
</reference>
<dbReference type="GO" id="GO:0005829">
    <property type="term" value="C:cytosol"/>
    <property type="evidence" value="ECO:0007669"/>
    <property type="project" value="TreeGrafter"/>
</dbReference>
<dbReference type="SUPFAM" id="SSF48452">
    <property type="entry name" value="TPR-like"/>
    <property type="match status" value="1"/>
</dbReference>
<evidence type="ECO:0000259" key="2">
    <source>
        <dbReference type="PROSITE" id="PS50943"/>
    </source>
</evidence>
<dbReference type="EMBL" id="JYJG01000512">
    <property type="protein sequence ID" value="KJK33638.1"/>
    <property type="molecule type" value="Genomic_DNA"/>
</dbReference>
<dbReference type="RefSeq" id="WP_045318043.1">
    <property type="nucleotide sequence ID" value="NZ_JYJG01000512.1"/>
</dbReference>
<protein>
    <recommendedName>
        <fullName evidence="2">HTH cro/C1-type domain-containing protein</fullName>
    </recommendedName>
</protein>
<dbReference type="GO" id="GO:0003677">
    <property type="term" value="F:DNA binding"/>
    <property type="evidence" value="ECO:0007669"/>
    <property type="project" value="UniProtKB-KW"/>
</dbReference>
<evidence type="ECO:0000256" key="1">
    <source>
        <dbReference type="ARBA" id="ARBA00023125"/>
    </source>
</evidence>
<dbReference type="InterPro" id="IPR050807">
    <property type="entry name" value="TransReg_Diox_bact_type"/>
</dbReference>
<dbReference type="GO" id="GO:0003700">
    <property type="term" value="F:DNA-binding transcription factor activity"/>
    <property type="evidence" value="ECO:0007669"/>
    <property type="project" value="TreeGrafter"/>
</dbReference>
<dbReference type="Pfam" id="PF13560">
    <property type="entry name" value="HTH_31"/>
    <property type="match status" value="1"/>
</dbReference>
<dbReference type="OrthoDB" id="3380004at2"/>
<organism evidence="3 4">
    <name type="scientific">Lentzea aerocolonigenes</name>
    <name type="common">Lechevalieria aerocolonigenes</name>
    <name type="synonym">Saccharothrix aerocolonigenes</name>
    <dbReference type="NCBI Taxonomy" id="68170"/>
    <lineage>
        <taxon>Bacteria</taxon>
        <taxon>Bacillati</taxon>
        <taxon>Actinomycetota</taxon>
        <taxon>Actinomycetes</taxon>
        <taxon>Pseudonocardiales</taxon>
        <taxon>Pseudonocardiaceae</taxon>
        <taxon>Lentzea</taxon>
    </lineage>
</organism>